<dbReference type="KEGG" id="chyd:H4K34_04755"/>
<dbReference type="Proteomes" id="UP000516305">
    <property type="component" value="Chromosome"/>
</dbReference>
<dbReference type="RefSeq" id="WP_210759678.1">
    <property type="nucleotide sequence ID" value="NZ_CP060139.1"/>
</dbReference>
<protein>
    <submittedName>
        <fullName evidence="1">Uncharacterized protein</fullName>
    </submittedName>
</protein>
<dbReference type="AlphaFoldDB" id="A0A7H0VHF4"/>
<dbReference type="EMBL" id="CP060139">
    <property type="protein sequence ID" value="QNR25152.1"/>
    <property type="molecule type" value="Genomic_DNA"/>
</dbReference>
<evidence type="ECO:0000313" key="2">
    <source>
        <dbReference type="Proteomes" id="UP000516305"/>
    </source>
</evidence>
<organism evidence="1 2">
    <name type="scientific">Croceimicrobium hydrocarbonivorans</name>
    <dbReference type="NCBI Taxonomy" id="2761580"/>
    <lineage>
        <taxon>Bacteria</taxon>
        <taxon>Pseudomonadati</taxon>
        <taxon>Bacteroidota</taxon>
        <taxon>Flavobacteriia</taxon>
        <taxon>Flavobacteriales</taxon>
        <taxon>Owenweeksiaceae</taxon>
        <taxon>Croceimicrobium</taxon>
    </lineage>
</organism>
<evidence type="ECO:0000313" key="1">
    <source>
        <dbReference type="EMBL" id="QNR25152.1"/>
    </source>
</evidence>
<keyword evidence="2" id="KW-1185">Reference proteome</keyword>
<name>A0A7H0VHF4_9FLAO</name>
<proteinExistence type="predicted"/>
<reference evidence="1 2" key="1">
    <citation type="submission" date="2020-08" db="EMBL/GenBank/DDBJ databases">
        <title>Croceimicrobium hydrocarbonivorans gen. nov., sp. nov., a novel marine bacterium isolated from a bacterial consortium that degrades polyethylene terephthalate.</title>
        <authorList>
            <person name="Liu R."/>
        </authorList>
    </citation>
    <scope>NUCLEOTIDE SEQUENCE [LARGE SCALE GENOMIC DNA]</scope>
    <source>
        <strain evidence="1 2">A20-9</strain>
    </source>
</reference>
<sequence>MKRFISLFGHSYHSKDLIQLIKHFEVKYPEKPFLNHKGEIMTATASNRSKELYLGFKGANYAYPAGFGEPKSISPLREEEIILMEITIMSNILEGVHGLKIGDSQEDVLRKLNTKPKEKSTSEPSSMPGSVKRHNWIFWMDDYKVQTSFLDDFKLDFIRVREFEKSEKLKIKLNATIKEQKKNLSPENLKKIEAAGDLSFLNRWSIDSKDELKKNELTEFLKNYLALISEHTAKKSASKIYTETSKLVKSINKLNRNTGFIESTERADLCAFIEKVVQSTGFRIPEGLDITEEYRMW</sequence>
<accession>A0A7H0VHF4</accession>
<gene>
    <name evidence="1" type="ORF">H4K34_04755</name>
</gene>